<accession>A0ACC2TA76</accession>
<dbReference type="EMBL" id="QTSX02003236">
    <property type="protein sequence ID" value="KAJ9071400.1"/>
    <property type="molecule type" value="Genomic_DNA"/>
</dbReference>
<organism evidence="1 2">
    <name type="scientific">Entomophthora muscae</name>
    <dbReference type="NCBI Taxonomy" id="34485"/>
    <lineage>
        <taxon>Eukaryota</taxon>
        <taxon>Fungi</taxon>
        <taxon>Fungi incertae sedis</taxon>
        <taxon>Zoopagomycota</taxon>
        <taxon>Entomophthoromycotina</taxon>
        <taxon>Entomophthoromycetes</taxon>
        <taxon>Entomophthorales</taxon>
        <taxon>Entomophthoraceae</taxon>
        <taxon>Entomophthora</taxon>
    </lineage>
</organism>
<comment type="caution">
    <text evidence="1">The sequence shown here is derived from an EMBL/GenBank/DDBJ whole genome shotgun (WGS) entry which is preliminary data.</text>
</comment>
<evidence type="ECO:0000313" key="2">
    <source>
        <dbReference type="Proteomes" id="UP001165960"/>
    </source>
</evidence>
<protein>
    <submittedName>
        <fullName evidence="1">Uncharacterized protein</fullName>
    </submittedName>
</protein>
<keyword evidence="2" id="KW-1185">Reference proteome</keyword>
<sequence length="181" mass="19083">MRSFITIVALASIAFECVLGLGIGRLLTGISKGASKGISKPKNPVKTPTKGPATQPRKAPSSGGKASNKESAPTSIRDPTNKPKSKGQPGKQRKNKKGAADEKIHTGDDPADGESDDLYEETEEEAGAEGKPKNLFEAVIAGAQKDGTELTEDSFAIDKEKILAKTNGKNETKYSEVTQTN</sequence>
<gene>
    <name evidence="1" type="ORF">DSO57_1037347</name>
</gene>
<evidence type="ECO:0000313" key="1">
    <source>
        <dbReference type="EMBL" id="KAJ9071400.1"/>
    </source>
</evidence>
<name>A0ACC2TA76_9FUNG</name>
<reference evidence="1" key="1">
    <citation type="submission" date="2022-04" db="EMBL/GenBank/DDBJ databases">
        <title>Genome of the entomopathogenic fungus Entomophthora muscae.</title>
        <authorList>
            <person name="Elya C."/>
            <person name="Lovett B.R."/>
            <person name="Lee E."/>
            <person name="Macias A.M."/>
            <person name="Hajek A.E."/>
            <person name="De Bivort B.L."/>
            <person name="Kasson M.T."/>
            <person name="De Fine Licht H.H."/>
            <person name="Stajich J.E."/>
        </authorList>
    </citation>
    <scope>NUCLEOTIDE SEQUENCE</scope>
    <source>
        <strain evidence="1">Berkeley</strain>
    </source>
</reference>
<proteinExistence type="predicted"/>
<dbReference type="Proteomes" id="UP001165960">
    <property type="component" value="Unassembled WGS sequence"/>
</dbReference>